<proteinExistence type="predicted"/>
<keyword evidence="1 2" id="KW-0597">Phosphoprotein</keyword>
<dbReference type="EMBL" id="JAUCGQ010000001">
    <property type="protein sequence ID" value="MDM7854497.1"/>
    <property type="molecule type" value="Genomic_DNA"/>
</dbReference>
<dbReference type="InterPro" id="IPR050595">
    <property type="entry name" value="Bact_response_regulator"/>
</dbReference>
<comment type="caution">
    <text evidence="4">The sequence shown here is derived from an EMBL/GenBank/DDBJ whole genome shotgun (WGS) entry which is preliminary data.</text>
</comment>
<feature type="domain" description="Response regulatory" evidence="3">
    <location>
        <begin position="3"/>
        <end position="109"/>
    </location>
</feature>
<reference evidence="4 5" key="1">
    <citation type="submission" date="2023-06" db="EMBL/GenBank/DDBJ databases">
        <title>Cellulomonas sp. MW4 Whole genome sequence.</title>
        <authorList>
            <person name="Park S."/>
        </authorList>
    </citation>
    <scope>NUCLEOTIDE SEQUENCE [LARGE SCALE GENOMIC DNA]</scope>
    <source>
        <strain evidence="4 5">MW4</strain>
    </source>
</reference>
<dbReference type="PANTHER" id="PTHR44591:SF3">
    <property type="entry name" value="RESPONSE REGULATORY DOMAIN-CONTAINING PROTEIN"/>
    <property type="match status" value="1"/>
</dbReference>
<dbReference type="Proteomes" id="UP001529338">
    <property type="component" value="Unassembled WGS sequence"/>
</dbReference>
<feature type="modified residue" description="4-aspartylphosphate" evidence="2">
    <location>
        <position position="50"/>
    </location>
</feature>
<protein>
    <submittedName>
        <fullName evidence="4">Response regulator</fullName>
    </submittedName>
</protein>
<dbReference type="SMART" id="SM00448">
    <property type="entry name" value="REC"/>
    <property type="match status" value="1"/>
</dbReference>
<dbReference type="RefSeq" id="WP_289454271.1">
    <property type="nucleotide sequence ID" value="NZ_JAUCGQ010000001.1"/>
</dbReference>
<dbReference type="InterPro" id="IPR001789">
    <property type="entry name" value="Sig_transdc_resp-reg_receiver"/>
</dbReference>
<dbReference type="Gene3D" id="3.40.50.2300">
    <property type="match status" value="1"/>
</dbReference>
<evidence type="ECO:0000256" key="1">
    <source>
        <dbReference type="ARBA" id="ARBA00022553"/>
    </source>
</evidence>
<accession>A0ABT7SE80</accession>
<dbReference type="InterPro" id="IPR011006">
    <property type="entry name" value="CheY-like_superfamily"/>
</dbReference>
<dbReference type="PROSITE" id="PS50110">
    <property type="entry name" value="RESPONSE_REGULATORY"/>
    <property type="match status" value="1"/>
</dbReference>
<dbReference type="SUPFAM" id="SSF52172">
    <property type="entry name" value="CheY-like"/>
    <property type="match status" value="1"/>
</dbReference>
<gene>
    <name evidence="4" type="ORF">QRT04_06090</name>
</gene>
<sequence>MTRVLVVDDEPDELALLATHLHRAGCEVVEVTSAEAALGGDLAVDVAFVDLRLPGMGGWELITVLRERLPGVPVVVTSVLDEHDYPVADAVLPKPYTSSEFLAVLERVLPGGHP</sequence>
<evidence type="ECO:0000313" key="4">
    <source>
        <dbReference type="EMBL" id="MDM7854497.1"/>
    </source>
</evidence>
<organism evidence="4 5">
    <name type="scientific">Cellulomonas alba</name>
    <dbReference type="NCBI Taxonomy" id="3053467"/>
    <lineage>
        <taxon>Bacteria</taxon>
        <taxon>Bacillati</taxon>
        <taxon>Actinomycetota</taxon>
        <taxon>Actinomycetes</taxon>
        <taxon>Micrococcales</taxon>
        <taxon>Cellulomonadaceae</taxon>
        <taxon>Cellulomonas</taxon>
    </lineage>
</organism>
<evidence type="ECO:0000259" key="3">
    <source>
        <dbReference type="PROSITE" id="PS50110"/>
    </source>
</evidence>
<evidence type="ECO:0000313" key="5">
    <source>
        <dbReference type="Proteomes" id="UP001529338"/>
    </source>
</evidence>
<dbReference type="CDD" id="cd00156">
    <property type="entry name" value="REC"/>
    <property type="match status" value="1"/>
</dbReference>
<dbReference type="Pfam" id="PF00072">
    <property type="entry name" value="Response_reg"/>
    <property type="match status" value="1"/>
</dbReference>
<evidence type="ECO:0000256" key="2">
    <source>
        <dbReference type="PROSITE-ProRule" id="PRU00169"/>
    </source>
</evidence>
<name>A0ABT7SE80_9CELL</name>
<dbReference type="PANTHER" id="PTHR44591">
    <property type="entry name" value="STRESS RESPONSE REGULATOR PROTEIN 1"/>
    <property type="match status" value="1"/>
</dbReference>
<keyword evidence="5" id="KW-1185">Reference proteome</keyword>